<comment type="caution">
    <text evidence="1">The sequence shown here is derived from an EMBL/GenBank/DDBJ whole genome shotgun (WGS) entry which is preliminary data.</text>
</comment>
<accession>A0A0F9UC47</accession>
<protein>
    <submittedName>
        <fullName evidence="1">Uncharacterized protein</fullName>
    </submittedName>
</protein>
<dbReference type="AlphaFoldDB" id="A0A0F9UC47"/>
<organism evidence="1">
    <name type="scientific">marine sediment metagenome</name>
    <dbReference type="NCBI Taxonomy" id="412755"/>
    <lineage>
        <taxon>unclassified sequences</taxon>
        <taxon>metagenomes</taxon>
        <taxon>ecological metagenomes</taxon>
    </lineage>
</organism>
<proteinExistence type="predicted"/>
<sequence length="58" mass="6504">MVESLLEAHKLSKGFKDIAEAMEITLSQLDGDVSLLGHYGQCLIKSDTYEKFKKCVLK</sequence>
<evidence type="ECO:0000313" key="1">
    <source>
        <dbReference type="EMBL" id="KKN90755.1"/>
    </source>
</evidence>
<dbReference type="EMBL" id="LAZR01000107">
    <property type="protein sequence ID" value="KKN90755.1"/>
    <property type="molecule type" value="Genomic_DNA"/>
</dbReference>
<reference evidence="1" key="1">
    <citation type="journal article" date="2015" name="Nature">
        <title>Complex archaea that bridge the gap between prokaryotes and eukaryotes.</title>
        <authorList>
            <person name="Spang A."/>
            <person name="Saw J.H."/>
            <person name="Jorgensen S.L."/>
            <person name="Zaremba-Niedzwiedzka K."/>
            <person name="Martijn J."/>
            <person name="Lind A.E."/>
            <person name="van Eijk R."/>
            <person name="Schleper C."/>
            <person name="Guy L."/>
            <person name="Ettema T.J."/>
        </authorList>
    </citation>
    <scope>NUCLEOTIDE SEQUENCE</scope>
</reference>
<name>A0A0F9UC47_9ZZZZ</name>
<gene>
    <name evidence="1" type="ORF">LCGC14_0223380</name>
</gene>